<dbReference type="InterPro" id="IPR036412">
    <property type="entry name" value="HAD-like_sf"/>
</dbReference>
<protein>
    <submittedName>
        <fullName evidence="1">Phosphoglycolate phosphatase</fullName>
    </submittedName>
</protein>
<dbReference type="InterPro" id="IPR050155">
    <property type="entry name" value="HAD-like_hydrolase_sf"/>
</dbReference>
<reference evidence="1" key="2">
    <citation type="submission" date="2020-09" db="EMBL/GenBank/DDBJ databases">
        <authorList>
            <person name="Sun Q."/>
            <person name="Kim S."/>
        </authorList>
    </citation>
    <scope>NUCLEOTIDE SEQUENCE</scope>
    <source>
        <strain evidence="1">KCTC 32296</strain>
    </source>
</reference>
<dbReference type="SFLD" id="SFLDG01129">
    <property type="entry name" value="C1.5:_HAD__Beta-PGM__Phosphata"/>
    <property type="match status" value="1"/>
</dbReference>
<accession>A0A918Q8B6</accession>
<name>A0A918Q8B6_9CAUL</name>
<dbReference type="SUPFAM" id="SSF56784">
    <property type="entry name" value="HAD-like"/>
    <property type="match status" value="1"/>
</dbReference>
<organism evidence="1 2">
    <name type="scientific">Asticcacaulis endophyticus</name>
    <dbReference type="NCBI Taxonomy" id="1395890"/>
    <lineage>
        <taxon>Bacteria</taxon>
        <taxon>Pseudomonadati</taxon>
        <taxon>Pseudomonadota</taxon>
        <taxon>Alphaproteobacteria</taxon>
        <taxon>Caulobacterales</taxon>
        <taxon>Caulobacteraceae</taxon>
        <taxon>Asticcacaulis</taxon>
    </lineage>
</organism>
<proteinExistence type="predicted"/>
<keyword evidence="2" id="KW-1185">Reference proteome</keyword>
<dbReference type="Gene3D" id="3.40.50.1000">
    <property type="entry name" value="HAD superfamily/HAD-like"/>
    <property type="match status" value="1"/>
</dbReference>
<evidence type="ECO:0000313" key="1">
    <source>
        <dbReference type="EMBL" id="GGZ37669.1"/>
    </source>
</evidence>
<dbReference type="InterPro" id="IPR023214">
    <property type="entry name" value="HAD_sf"/>
</dbReference>
<gene>
    <name evidence="1" type="ORF">GCM10011273_25160</name>
</gene>
<dbReference type="RefSeq" id="WP_189487084.1">
    <property type="nucleotide sequence ID" value="NZ_BMZB01000003.1"/>
</dbReference>
<dbReference type="GO" id="GO:0006281">
    <property type="term" value="P:DNA repair"/>
    <property type="evidence" value="ECO:0007669"/>
    <property type="project" value="TreeGrafter"/>
</dbReference>
<dbReference type="SFLD" id="SFLDS00003">
    <property type="entry name" value="Haloacid_Dehalogenase"/>
    <property type="match status" value="1"/>
</dbReference>
<sequence>MTIPYTLVIFDFDGTLADSFGWFLDIFDEVADKFGYDRGDRNNLRALRDMGARELLAHHRVPMWKLPMIMTHVRKLQGQHIDRITLFDGIGEVITTLKHQGIKVAVVTSNARENVETVLGADIARLIDHYACGASLFGKAAKFKALLKAAGTEASCVLSVGDEIRDIEAARVAGFKVGAVSWGFANADRLRRENPDHLFECPQDILTALRPPSGFHPNI</sequence>
<evidence type="ECO:0000313" key="2">
    <source>
        <dbReference type="Proteomes" id="UP000662572"/>
    </source>
</evidence>
<dbReference type="EMBL" id="BMZB01000003">
    <property type="protein sequence ID" value="GGZ37669.1"/>
    <property type="molecule type" value="Genomic_DNA"/>
</dbReference>
<dbReference type="InterPro" id="IPR041492">
    <property type="entry name" value="HAD_2"/>
</dbReference>
<dbReference type="Gene3D" id="1.10.150.240">
    <property type="entry name" value="Putative phosphatase, domain 2"/>
    <property type="match status" value="1"/>
</dbReference>
<dbReference type="PANTHER" id="PTHR43434">
    <property type="entry name" value="PHOSPHOGLYCOLATE PHOSPHATASE"/>
    <property type="match status" value="1"/>
</dbReference>
<reference evidence="1" key="1">
    <citation type="journal article" date="2014" name="Int. J. Syst. Evol. Microbiol.">
        <title>Complete genome sequence of Corynebacterium casei LMG S-19264T (=DSM 44701T), isolated from a smear-ripened cheese.</title>
        <authorList>
            <consortium name="US DOE Joint Genome Institute (JGI-PGF)"/>
            <person name="Walter F."/>
            <person name="Albersmeier A."/>
            <person name="Kalinowski J."/>
            <person name="Ruckert C."/>
        </authorList>
    </citation>
    <scope>NUCLEOTIDE SEQUENCE</scope>
    <source>
        <strain evidence="1">KCTC 32296</strain>
    </source>
</reference>
<comment type="caution">
    <text evidence="1">The sequence shown here is derived from an EMBL/GenBank/DDBJ whole genome shotgun (WGS) entry which is preliminary data.</text>
</comment>
<dbReference type="GO" id="GO:0008967">
    <property type="term" value="F:phosphoglycolate phosphatase activity"/>
    <property type="evidence" value="ECO:0007669"/>
    <property type="project" value="TreeGrafter"/>
</dbReference>
<dbReference type="PANTHER" id="PTHR43434:SF13">
    <property type="entry name" value="PHOSPHOGLYCOLATE PHOSPHATASE"/>
    <property type="match status" value="1"/>
</dbReference>
<dbReference type="InterPro" id="IPR023198">
    <property type="entry name" value="PGP-like_dom2"/>
</dbReference>
<dbReference type="AlphaFoldDB" id="A0A918Q8B6"/>
<dbReference type="GO" id="GO:0005829">
    <property type="term" value="C:cytosol"/>
    <property type="evidence" value="ECO:0007669"/>
    <property type="project" value="TreeGrafter"/>
</dbReference>
<dbReference type="Pfam" id="PF13419">
    <property type="entry name" value="HAD_2"/>
    <property type="match status" value="1"/>
</dbReference>
<dbReference type="Proteomes" id="UP000662572">
    <property type="component" value="Unassembled WGS sequence"/>
</dbReference>